<sequence length="802" mass="90125">MKQLGTTYEVGDMVWGEIKSHPWWPGQVFHEAFAMPCVSKTKKQGHLLVAFFGDNSYGWFDPMELIPFDVNYVEKSMQTDARPFLDAVEEAEDEAGRRAALGLSCHCHNPCNFRATGVKGFVEVDMNGHQLGVVCSMQQIKNAREGFQPLETLCFVHKLASMPSSDLKRSIDWIKNIAVVLAYRKAVFEDVDETYAQALGEQPIHGAKSFQALNLQEQGHSLDPFRKEATTVKKKSTLENNSIKATVDREPKRVVGRALPPPDAVVSRKVTSSEGLDEKPRVQKRFGGDLHSEETLLAGKNKRKKEFKSESDLECSDNLLKDEKRESGYKPHTFSSDSMATKQMVGLRSINSNFPQLLSYLLDLAHSPCHCKNNIPEIVLKFFMKLRSVVFKKDFVVAPEAEAELTESSSTKSSAYCVAKSPYNVTARDLPSTLKPPKKRLKPDDYANVGVNSSISDHVKKMPVEELKKMNELKLLTAEKQTDSWKLLKPKGSNERKMNVVVPKKLTTHTPRKMQETSTRAAEPTMIVMQFPHQSALPSVSELKARFARFGQLHSAPHVFWKFSTCQVIFKFKSNAQAAYEYAVKNRSLFGSAKVEYYLQAFEVPATEFPKPGKQLVMGKSPDWVPPVMSMSTGNSTKPRSTPPQLPNVQSKSFLKKQQVDEVIIIHSDTPHVKNMMKGEESIGTEQLVNRNVKISVGSHSNDTSGAYATVSINAKNLHEVMPPLPLPPNRISCMLENHKLDHFVEICNRRYLQLEARNKCIYTSSSERSINISNQTLNLLMRCHDIVANLKCSLGYVPFNL</sequence>
<dbReference type="EMBL" id="CM047903">
    <property type="protein sequence ID" value="KAJ0093043.1"/>
    <property type="molecule type" value="Genomic_DNA"/>
</dbReference>
<gene>
    <name evidence="1" type="ORF">Patl1_25088</name>
</gene>
<dbReference type="Proteomes" id="UP001164250">
    <property type="component" value="Chromosome 7"/>
</dbReference>
<protein>
    <submittedName>
        <fullName evidence="1">Uncharacterized protein</fullName>
    </submittedName>
</protein>
<evidence type="ECO:0000313" key="2">
    <source>
        <dbReference type="Proteomes" id="UP001164250"/>
    </source>
</evidence>
<accession>A0ACC1B283</accession>
<proteinExistence type="predicted"/>
<evidence type="ECO:0000313" key="1">
    <source>
        <dbReference type="EMBL" id="KAJ0093043.1"/>
    </source>
</evidence>
<organism evidence="1 2">
    <name type="scientific">Pistacia atlantica</name>
    <dbReference type="NCBI Taxonomy" id="434234"/>
    <lineage>
        <taxon>Eukaryota</taxon>
        <taxon>Viridiplantae</taxon>
        <taxon>Streptophyta</taxon>
        <taxon>Embryophyta</taxon>
        <taxon>Tracheophyta</taxon>
        <taxon>Spermatophyta</taxon>
        <taxon>Magnoliopsida</taxon>
        <taxon>eudicotyledons</taxon>
        <taxon>Gunneridae</taxon>
        <taxon>Pentapetalae</taxon>
        <taxon>rosids</taxon>
        <taxon>malvids</taxon>
        <taxon>Sapindales</taxon>
        <taxon>Anacardiaceae</taxon>
        <taxon>Pistacia</taxon>
    </lineage>
</organism>
<comment type="caution">
    <text evidence="1">The sequence shown here is derived from an EMBL/GenBank/DDBJ whole genome shotgun (WGS) entry which is preliminary data.</text>
</comment>
<keyword evidence="2" id="KW-1185">Reference proteome</keyword>
<reference evidence="2" key="1">
    <citation type="journal article" date="2023" name="G3 (Bethesda)">
        <title>Genome assembly and association tests identify interacting loci associated with vigor, precocity, and sex in interspecific pistachio rootstocks.</title>
        <authorList>
            <person name="Palmer W."/>
            <person name="Jacygrad E."/>
            <person name="Sagayaradj S."/>
            <person name="Cavanaugh K."/>
            <person name="Han R."/>
            <person name="Bertier L."/>
            <person name="Beede B."/>
            <person name="Kafkas S."/>
            <person name="Golino D."/>
            <person name="Preece J."/>
            <person name="Michelmore R."/>
        </authorList>
    </citation>
    <scope>NUCLEOTIDE SEQUENCE [LARGE SCALE GENOMIC DNA]</scope>
</reference>
<name>A0ACC1B283_9ROSI</name>